<dbReference type="GeneID" id="27669986"/>
<sequence length="165" mass="17559">MLAIIRLVALVFHVHITAHGCLIVLLGKEVERVDHVARTAIVIAIVERFALPQVSVDACLVHGLFRVDAHTVVVVPANRQWTGRGGSGGVGGRKEKVQKPLPLIGAKTVDAICHVVGVCVKIDGIQLLGQVNRLGHGRVLMMVSGASGPRRSNKTTPPKIRSSAQ</sequence>
<evidence type="ECO:0008006" key="5">
    <source>
        <dbReference type="Google" id="ProtNLM"/>
    </source>
</evidence>
<evidence type="ECO:0000256" key="2">
    <source>
        <dbReference type="SAM" id="SignalP"/>
    </source>
</evidence>
<feature type="region of interest" description="Disordered" evidence="1">
    <location>
        <begin position="144"/>
        <end position="165"/>
    </location>
</feature>
<reference evidence="3 4" key="1">
    <citation type="journal article" date="2014" name="BMC Genomics">
        <title>Comparative genomics of the major fungal agents of human and animal Sporotrichosis: Sporothrix schenckii and Sporothrix brasiliensis.</title>
        <authorList>
            <person name="Teixeira M.M."/>
            <person name="de Almeida L.G."/>
            <person name="Kubitschek-Barreira P."/>
            <person name="Alves F.L."/>
            <person name="Kioshima E.S."/>
            <person name="Abadio A.K."/>
            <person name="Fernandes L."/>
            <person name="Derengowski L.S."/>
            <person name="Ferreira K.S."/>
            <person name="Souza R.C."/>
            <person name="Ruiz J.C."/>
            <person name="de Andrade N.C."/>
            <person name="Paes H.C."/>
            <person name="Nicola A.M."/>
            <person name="Albuquerque P."/>
            <person name="Gerber A.L."/>
            <person name="Martins V.P."/>
            <person name="Peconick L.D."/>
            <person name="Neto A.V."/>
            <person name="Chaucanez C.B."/>
            <person name="Silva P.A."/>
            <person name="Cunha O.L."/>
            <person name="de Oliveira F.F."/>
            <person name="dos Santos T.C."/>
            <person name="Barros A.L."/>
            <person name="Soares M.A."/>
            <person name="de Oliveira L.M."/>
            <person name="Marini M.M."/>
            <person name="Villalobos-Duno H."/>
            <person name="Cunha M.M."/>
            <person name="de Hoog S."/>
            <person name="da Silveira J.F."/>
            <person name="Henrissat B."/>
            <person name="Nino-Vega G.A."/>
            <person name="Cisalpino P.S."/>
            <person name="Mora-Montes H.M."/>
            <person name="Almeida S.R."/>
            <person name="Stajich J.E."/>
            <person name="Lopes-Bezerra L.M."/>
            <person name="Vasconcelos A.T."/>
            <person name="Felipe M.S."/>
        </authorList>
    </citation>
    <scope>NUCLEOTIDE SEQUENCE [LARGE SCALE GENOMIC DNA]</scope>
    <source>
        <strain evidence="3 4">1099-18</strain>
    </source>
</reference>
<name>A0A0F2MFD3_SPOSC</name>
<evidence type="ECO:0000313" key="3">
    <source>
        <dbReference type="EMBL" id="KJR87784.1"/>
    </source>
</evidence>
<reference evidence="3 4" key="2">
    <citation type="journal article" date="2015" name="Eukaryot. Cell">
        <title>Asexual propagation of a virulent clone complex in a human and feline outbreak of sporotrichosis.</title>
        <authorList>
            <person name="Teixeira Mde M."/>
            <person name="Rodrigues A.M."/>
            <person name="Tsui C.K."/>
            <person name="de Almeida L.G."/>
            <person name="Van Diepeningen A.D."/>
            <person name="van den Ende B.G."/>
            <person name="Fernandes G.F."/>
            <person name="Kano R."/>
            <person name="Hamelin R.C."/>
            <person name="Lopes-Bezerra L.M."/>
            <person name="Vasconcelos A.T."/>
            <person name="de Hoog S."/>
            <person name="de Camargo Z.P."/>
            <person name="Felipe M.S."/>
        </authorList>
    </citation>
    <scope>NUCLEOTIDE SEQUENCE [LARGE SCALE GENOMIC DNA]</scope>
    <source>
        <strain evidence="3 4">1099-18</strain>
    </source>
</reference>
<dbReference type="AlphaFoldDB" id="A0A0F2MFD3"/>
<evidence type="ECO:0000256" key="1">
    <source>
        <dbReference type="SAM" id="MobiDB-lite"/>
    </source>
</evidence>
<keyword evidence="2" id="KW-0732">Signal</keyword>
<dbReference type="VEuPathDB" id="FungiDB:SPSK_08059"/>
<dbReference type="Proteomes" id="UP000033710">
    <property type="component" value="Unassembled WGS sequence"/>
</dbReference>
<feature type="signal peptide" evidence="2">
    <location>
        <begin position="1"/>
        <end position="18"/>
    </location>
</feature>
<protein>
    <recommendedName>
        <fullName evidence="5">Secreted protein</fullName>
    </recommendedName>
</protein>
<organism evidence="3 4">
    <name type="scientific">Sporothrix schenckii 1099-18</name>
    <dbReference type="NCBI Taxonomy" id="1397361"/>
    <lineage>
        <taxon>Eukaryota</taxon>
        <taxon>Fungi</taxon>
        <taxon>Dikarya</taxon>
        <taxon>Ascomycota</taxon>
        <taxon>Pezizomycotina</taxon>
        <taxon>Sordariomycetes</taxon>
        <taxon>Sordariomycetidae</taxon>
        <taxon>Ophiostomatales</taxon>
        <taxon>Ophiostomataceae</taxon>
        <taxon>Sporothrix</taxon>
    </lineage>
</organism>
<accession>A0A0F2MFD3</accession>
<feature type="chain" id="PRO_5002455001" description="Secreted protein" evidence="2">
    <location>
        <begin position="19"/>
        <end position="165"/>
    </location>
</feature>
<proteinExistence type="predicted"/>
<dbReference type="RefSeq" id="XP_016590460.1">
    <property type="nucleotide sequence ID" value="XM_016734709.1"/>
</dbReference>
<dbReference type="EMBL" id="AXCR01000004">
    <property type="protein sequence ID" value="KJR87784.1"/>
    <property type="molecule type" value="Genomic_DNA"/>
</dbReference>
<evidence type="ECO:0000313" key="4">
    <source>
        <dbReference type="Proteomes" id="UP000033710"/>
    </source>
</evidence>
<comment type="caution">
    <text evidence="3">The sequence shown here is derived from an EMBL/GenBank/DDBJ whole genome shotgun (WGS) entry which is preliminary data.</text>
</comment>
<gene>
    <name evidence="3" type="ORF">SPSK_08059</name>
</gene>
<dbReference type="KEGG" id="ssck:SPSK_08059"/>